<name>A0A919R460_9ACTN</name>
<feature type="domain" description="HTH lysR-type" evidence="5">
    <location>
        <begin position="2"/>
        <end position="59"/>
    </location>
</feature>
<proteinExistence type="inferred from homology"/>
<dbReference type="PANTHER" id="PTHR30346:SF29">
    <property type="entry name" value="LYSR SUBSTRATE-BINDING"/>
    <property type="match status" value="1"/>
</dbReference>
<evidence type="ECO:0000256" key="1">
    <source>
        <dbReference type="ARBA" id="ARBA00009437"/>
    </source>
</evidence>
<dbReference type="GO" id="GO:0003700">
    <property type="term" value="F:DNA-binding transcription factor activity"/>
    <property type="evidence" value="ECO:0007669"/>
    <property type="project" value="InterPro"/>
</dbReference>
<organism evidence="6 7">
    <name type="scientific">Sphaerisporangium rufum</name>
    <dbReference type="NCBI Taxonomy" id="1381558"/>
    <lineage>
        <taxon>Bacteria</taxon>
        <taxon>Bacillati</taxon>
        <taxon>Actinomycetota</taxon>
        <taxon>Actinomycetes</taxon>
        <taxon>Streptosporangiales</taxon>
        <taxon>Streptosporangiaceae</taxon>
        <taxon>Sphaerisporangium</taxon>
    </lineage>
</organism>
<dbReference type="Gene3D" id="3.40.190.10">
    <property type="entry name" value="Periplasmic binding protein-like II"/>
    <property type="match status" value="2"/>
</dbReference>
<dbReference type="InterPro" id="IPR005119">
    <property type="entry name" value="LysR_subst-bd"/>
</dbReference>
<dbReference type="Gene3D" id="1.10.10.10">
    <property type="entry name" value="Winged helix-like DNA-binding domain superfamily/Winged helix DNA-binding domain"/>
    <property type="match status" value="1"/>
</dbReference>
<keyword evidence="4" id="KW-0804">Transcription</keyword>
<accession>A0A919R460</accession>
<dbReference type="InterPro" id="IPR036388">
    <property type="entry name" value="WH-like_DNA-bd_sf"/>
</dbReference>
<dbReference type="Pfam" id="PF03466">
    <property type="entry name" value="LysR_substrate"/>
    <property type="match status" value="1"/>
</dbReference>
<keyword evidence="3" id="KW-0238">DNA-binding</keyword>
<dbReference type="RefSeq" id="WP_203989318.1">
    <property type="nucleotide sequence ID" value="NZ_BOOU01000058.1"/>
</dbReference>
<dbReference type="SUPFAM" id="SSF46785">
    <property type="entry name" value="Winged helix' DNA-binding domain"/>
    <property type="match status" value="1"/>
</dbReference>
<dbReference type="InterPro" id="IPR000847">
    <property type="entry name" value="LysR_HTH_N"/>
</dbReference>
<evidence type="ECO:0000313" key="6">
    <source>
        <dbReference type="EMBL" id="GII79371.1"/>
    </source>
</evidence>
<evidence type="ECO:0000256" key="3">
    <source>
        <dbReference type="ARBA" id="ARBA00023125"/>
    </source>
</evidence>
<protein>
    <submittedName>
        <fullName evidence="6">LysR family transcriptional regulator</fullName>
    </submittedName>
</protein>
<dbReference type="Proteomes" id="UP000655287">
    <property type="component" value="Unassembled WGS sequence"/>
</dbReference>
<dbReference type="Pfam" id="PF00126">
    <property type="entry name" value="HTH_1"/>
    <property type="match status" value="1"/>
</dbReference>
<comment type="caution">
    <text evidence="6">The sequence shown here is derived from an EMBL/GenBank/DDBJ whole genome shotgun (WGS) entry which is preliminary data.</text>
</comment>
<comment type="similarity">
    <text evidence="1">Belongs to the LysR transcriptional regulatory family.</text>
</comment>
<gene>
    <name evidence="6" type="ORF">Sru01_43530</name>
</gene>
<dbReference type="PROSITE" id="PS50931">
    <property type="entry name" value="HTH_LYSR"/>
    <property type="match status" value="1"/>
</dbReference>
<dbReference type="AlphaFoldDB" id="A0A919R460"/>
<dbReference type="SUPFAM" id="SSF53850">
    <property type="entry name" value="Periplasmic binding protein-like II"/>
    <property type="match status" value="1"/>
</dbReference>
<keyword evidence="2" id="KW-0805">Transcription regulation</keyword>
<sequence>MMELRRLRILQELHAEGTVAGAARALHLTPSAVSQQLAVLGREAGVPLLERHGRRLRLTAAGQVLLKHADAVAAQLETARSDLAAYADGRLGVERAGGFPSAIVLLLAPAAAALRRTHPDRRVEISEVETEVALPMLVRGELDIVVVMSSAKLPAADDPRIRLVELMVDPQDAALPAGHRLAGEEQVDLAALAGEDWVAPLPGTACREVLEAGCRQAGFQPRIMHGATDFSAALALVACGLGVTLIPRLIGSAGTAGVTVRPLTGPRVPVRLLYAAVRRGSGPTPLLSALCAHAATL</sequence>
<evidence type="ECO:0000259" key="5">
    <source>
        <dbReference type="PROSITE" id="PS50931"/>
    </source>
</evidence>
<dbReference type="CDD" id="cd08423">
    <property type="entry name" value="PBP2_LTTR_like_6"/>
    <property type="match status" value="1"/>
</dbReference>
<evidence type="ECO:0000256" key="4">
    <source>
        <dbReference type="ARBA" id="ARBA00023163"/>
    </source>
</evidence>
<dbReference type="GO" id="GO:0003677">
    <property type="term" value="F:DNA binding"/>
    <property type="evidence" value="ECO:0007669"/>
    <property type="project" value="UniProtKB-KW"/>
</dbReference>
<dbReference type="PANTHER" id="PTHR30346">
    <property type="entry name" value="TRANSCRIPTIONAL DUAL REGULATOR HCAR-RELATED"/>
    <property type="match status" value="1"/>
</dbReference>
<keyword evidence="7" id="KW-1185">Reference proteome</keyword>
<dbReference type="InterPro" id="IPR036390">
    <property type="entry name" value="WH_DNA-bd_sf"/>
</dbReference>
<evidence type="ECO:0000256" key="2">
    <source>
        <dbReference type="ARBA" id="ARBA00023015"/>
    </source>
</evidence>
<reference evidence="6" key="1">
    <citation type="submission" date="2021-01" db="EMBL/GenBank/DDBJ databases">
        <title>Whole genome shotgun sequence of Sphaerisporangium rufum NBRC 109079.</title>
        <authorList>
            <person name="Komaki H."/>
            <person name="Tamura T."/>
        </authorList>
    </citation>
    <scope>NUCLEOTIDE SEQUENCE</scope>
    <source>
        <strain evidence="6">NBRC 109079</strain>
    </source>
</reference>
<evidence type="ECO:0000313" key="7">
    <source>
        <dbReference type="Proteomes" id="UP000655287"/>
    </source>
</evidence>
<dbReference type="GO" id="GO:0032993">
    <property type="term" value="C:protein-DNA complex"/>
    <property type="evidence" value="ECO:0007669"/>
    <property type="project" value="TreeGrafter"/>
</dbReference>
<dbReference type="EMBL" id="BOOU01000058">
    <property type="protein sequence ID" value="GII79371.1"/>
    <property type="molecule type" value="Genomic_DNA"/>
</dbReference>